<dbReference type="CDD" id="cd07040">
    <property type="entry name" value="HP"/>
    <property type="match status" value="1"/>
</dbReference>
<dbReference type="Gene3D" id="3.40.50.1240">
    <property type="entry name" value="Phosphoglycerate mutase-like"/>
    <property type="match status" value="1"/>
</dbReference>
<dbReference type="PANTHER" id="PTHR20935">
    <property type="entry name" value="PHOSPHOGLYCERATE MUTASE-RELATED"/>
    <property type="match status" value="1"/>
</dbReference>
<feature type="signal peptide" evidence="2">
    <location>
        <begin position="1"/>
        <end position="23"/>
    </location>
</feature>
<name>A0A9D6V5U6_9BACT</name>
<dbReference type="PANTHER" id="PTHR20935:SF1">
    <property type="entry name" value="SLL1549 PROTEIN"/>
    <property type="match status" value="1"/>
</dbReference>
<gene>
    <name evidence="3" type="ORF">HY912_13545</name>
</gene>
<evidence type="ECO:0000313" key="3">
    <source>
        <dbReference type="EMBL" id="MBI5250511.1"/>
    </source>
</evidence>
<accession>A0A9D6V5U6</accession>
<dbReference type="SUPFAM" id="SSF53254">
    <property type="entry name" value="Phosphoglycerate mutase-like"/>
    <property type="match status" value="1"/>
</dbReference>
<feature type="chain" id="PRO_5039526730" evidence="2">
    <location>
        <begin position="24"/>
        <end position="205"/>
    </location>
</feature>
<dbReference type="InterPro" id="IPR051021">
    <property type="entry name" value="Mito_Ser/Thr_phosphatase"/>
</dbReference>
<dbReference type="EMBL" id="JACRDE010000351">
    <property type="protein sequence ID" value="MBI5250511.1"/>
    <property type="molecule type" value="Genomic_DNA"/>
</dbReference>
<keyword evidence="1" id="KW-0378">Hydrolase</keyword>
<dbReference type="InterPro" id="IPR029033">
    <property type="entry name" value="His_PPase_superfam"/>
</dbReference>
<dbReference type="AlphaFoldDB" id="A0A9D6V5U6"/>
<dbReference type="Pfam" id="PF00300">
    <property type="entry name" value="His_Phos_1"/>
    <property type="match status" value="1"/>
</dbReference>
<reference evidence="3" key="1">
    <citation type="submission" date="2020-07" db="EMBL/GenBank/DDBJ databases">
        <title>Huge and variable diversity of episymbiotic CPR bacteria and DPANN archaea in groundwater ecosystems.</title>
        <authorList>
            <person name="He C.Y."/>
            <person name="Keren R."/>
            <person name="Whittaker M."/>
            <person name="Farag I.F."/>
            <person name="Doudna J."/>
            <person name="Cate J.H.D."/>
            <person name="Banfield J.F."/>
        </authorList>
    </citation>
    <scope>NUCLEOTIDE SEQUENCE</scope>
    <source>
        <strain evidence="3">NC_groundwater_1664_Pr3_B-0.1um_52_9</strain>
    </source>
</reference>
<proteinExistence type="predicted"/>
<organism evidence="3 4">
    <name type="scientific">Desulfomonile tiedjei</name>
    <dbReference type="NCBI Taxonomy" id="2358"/>
    <lineage>
        <taxon>Bacteria</taxon>
        <taxon>Pseudomonadati</taxon>
        <taxon>Thermodesulfobacteriota</taxon>
        <taxon>Desulfomonilia</taxon>
        <taxon>Desulfomonilales</taxon>
        <taxon>Desulfomonilaceae</taxon>
        <taxon>Desulfomonile</taxon>
    </lineage>
</organism>
<protein>
    <submittedName>
        <fullName evidence="3">Histidine phosphatase family protein</fullName>
    </submittedName>
</protein>
<evidence type="ECO:0000256" key="2">
    <source>
        <dbReference type="SAM" id="SignalP"/>
    </source>
</evidence>
<dbReference type="GO" id="GO:0016787">
    <property type="term" value="F:hydrolase activity"/>
    <property type="evidence" value="ECO:0007669"/>
    <property type="project" value="UniProtKB-KW"/>
</dbReference>
<dbReference type="Proteomes" id="UP000807825">
    <property type="component" value="Unassembled WGS sequence"/>
</dbReference>
<evidence type="ECO:0000256" key="1">
    <source>
        <dbReference type="ARBA" id="ARBA00022801"/>
    </source>
</evidence>
<sequence>MRRFAAIISVLLLIVSASSDGLAQIGEKDLVTELQKGGYNIFIRHPKTDPTQADIDPLNLDNIGAQRQLSEEGRQQATALGETFRALKIPVDKVISSKFHRAYETSRLLAVGDVTTSIDVSEGGLVVSPNENNRRTAALRALLEKSPQPGKNTVIVSHKPNLVDAAGKDFVDMAEGEAAIFKPTGNGKFVLVGRVTVQKWAEMAK</sequence>
<dbReference type="InterPro" id="IPR013078">
    <property type="entry name" value="His_Pase_superF_clade-1"/>
</dbReference>
<keyword evidence="2" id="KW-0732">Signal</keyword>
<comment type="caution">
    <text evidence="3">The sequence shown here is derived from an EMBL/GenBank/DDBJ whole genome shotgun (WGS) entry which is preliminary data.</text>
</comment>
<evidence type="ECO:0000313" key="4">
    <source>
        <dbReference type="Proteomes" id="UP000807825"/>
    </source>
</evidence>